<dbReference type="eggNOG" id="COG3290">
    <property type="taxonomic scope" value="Bacteria"/>
</dbReference>
<dbReference type="Gene3D" id="1.10.287.130">
    <property type="match status" value="1"/>
</dbReference>
<dbReference type="AlphaFoldDB" id="A8MKY2"/>
<dbReference type="EMBL" id="CP000853">
    <property type="protein sequence ID" value="ABW17799.1"/>
    <property type="molecule type" value="Genomic_DNA"/>
</dbReference>
<keyword evidence="6" id="KW-0472">Membrane</keyword>
<accession>A8MKY2</accession>
<sequence>MFQLNTSNKAEAIKMIFLVQVFVIMGVIIYVSASQLDVVDEKLHPVLGDTILMFLVILSGLVGIGSIFLFSELVKLIEKEQEYELKKLEVAQMEEANNLLRSQKHDFSNNLQVIWGMLSLGDIDKTKEYINHYTNMLKIDEEDLQDISNINNEYLYTLFINKAYKCKDMEIDIHYSIEPDLCFESYNPIDLIRIFGNLLDNAIYAVKGIEREDREILVDIYSDENNYCFSISNKGPKIPDEIRRDIFKAGFTTKGEDGSGMGLYNVIKLANKYMGNVVLENNDYLGTQFVVQMPKLDPAKSSFRLGKKLSKAT</sequence>
<reference evidence="9" key="1">
    <citation type="submission" date="2007-10" db="EMBL/GenBank/DDBJ databases">
        <title>Complete genome of Alkaliphilus oremlandii OhILAs.</title>
        <authorList>
            <person name="Copeland A."/>
            <person name="Lucas S."/>
            <person name="Lapidus A."/>
            <person name="Barry K."/>
            <person name="Detter J.C."/>
            <person name="Glavina del Rio T."/>
            <person name="Hammon N."/>
            <person name="Israni S."/>
            <person name="Dalin E."/>
            <person name="Tice H."/>
            <person name="Pitluck S."/>
            <person name="Chain P."/>
            <person name="Malfatti S."/>
            <person name="Shin M."/>
            <person name="Vergez L."/>
            <person name="Schmutz J."/>
            <person name="Larimer F."/>
            <person name="Land M."/>
            <person name="Hauser L."/>
            <person name="Kyrpides N."/>
            <person name="Mikhailova N."/>
            <person name="Stolz J.F."/>
            <person name="Dawson A."/>
            <person name="Fisher E."/>
            <person name="Crable B."/>
            <person name="Perera E."/>
            <person name="Lisak J."/>
            <person name="Ranganathan M."/>
            <person name="Basu P."/>
            <person name="Richardson P."/>
        </authorList>
    </citation>
    <scope>NUCLEOTIDE SEQUENCE [LARGE SCALE GENOMIC DNA]</scope>
    <source>
        <strain evidence="9">OhILAs</strain>
    </source>
</reference>
<feature type="coiled-coil region" evidence="5">
    <location>
        <begin position="76"/>
        <end position="103"/>
    </location>
</feature>
<dbReference type="SUPFAM" id="SSF55890">
    <property type="entry name" value="Sporulation response regulatory protein Spo0B"/>
    <property type="match status" value="1"/>
</dbReference>
<keyword evidence="9" id="KW-1185">Reference proteome</keyword>
<evidence type="ECO:0000256" key="4">
    <source>
        <dbReference type="ARBA" id="ARBA00023012"/>
    </source>
</evidence>
<keyword evidence="4" id="KW-0902">Two-component regulatory system</keyword>
<dbReference type="KEGG" id="aoe:Clos_0236"/>
<dbReference type="RefSeq" id="WP_012158114.1">
    <property type="nucleotide sequence ID" value="NC_009922.1"/>
</dbReference>
<proteinExistence type="predicted"/>
<dbReference type="Gene3D" id="3.30.565.10">
    <property type="entry name" value="Histidine kinase-like ATPase, C-terminal domain"/>
    <property type="match status" value="1"/>
</dbReference>
<name>A8MKY2_ALKOO</name>
<feature type="transmembrane region" description="Helical" evidence="6">
    <location>
        <begin position="51"/>
        <end position="70"/>
    </location>
</feature>
<evidence type="ECO:0000256" key="3">
    <source>
        <dbReference type="ARBA" id="ARBA00022777"/>
    </source>
</evidence>
<evidence type="ECO:0000256" key="5">
    <source>
        <dbReference type="SAM" id="Coils"/>
    </source>
</evidence>
<organism evidence="8 9">
    <name type="scientific">Alkaliphilus oremlandii (strain OhILAs)</name>
    <name type="common">Clostridium oremlandii (strain OhILAs)</name>
    <dbReference type="NCBI Taxonomy" id="350688"/>
    <lineage>
        <taxon>Bacteria</taxon>
        <taxon>Bacillati</taxon>
        <taxon>Bacillota</taxon>
        <taxon>Clostridia</taxon>
        <taxon>Peptostreptococcales</taxon>
        <taxon>Natronincolaceae</taxon>
        <taxon>Alkaliphilus</taxon>
    </lineage>
</organism>
<feature type="transmembrane region" description="Helical" evidence="6">
    <location>
        <begin position="12"/>
        <end position="31"/>
    </location>
</feature>
<dbReference type="InterPro" id="IPR003594">
    <property type="entry name" value="HATPase_dom"/>
</dbReference>
<dbReference type="Pfam" id="PF14501">
    <property type="entry name" value="HATPase_c_5"/>
    <property type="match status" value="1"/>
</dbReference>
<keyword evidence="2" id="KW-0808">Transferase</keyword>
<evidence type="ECO:0000313" key="8">
    <source>
        <dbReference type="EMBL" id="ABW17799.1"/>
    </source>
</evidence>
<dbReference type="PANTHER" id="PTHR40448">
    <property type="entry name" value="TWO-COMPONENT SENSOR HISTIDINE KINASE"/>
    <property type="match status" value="1"/>
</dbReference>
<keyword evidence="1" id="KW-0597">Phosphoprotein</keyword>
<evidence type="ECO:0000256" key="2">
    <source>
        <dbReference type="ARBA" id="ARBA00022679"/>
    </source>
</evidence>
<keyword evidence="6" id="KW-1133">Transmembrane helix</keyword>
<dbReference type="PANTHER" id="PTHR40448:SF1">
    <property type="entry name" value="TWO-COMPONENT SENSOR HISTIDINE KINASE"/>
    <property type="match status" value="1"/>
</dbReference>
<dbReference type="OrthoDB" id="1634477at2"/>
<evidence type="ECO:0000256" key="6">
    <source>
        <dbReference type="SAM" id="Phobius"/>
    </source>
</evidence>
<dbReference type="HOGENOM" id="CLU_020211_8_0_9"/>
<keyword evidence="6" id="KW-0812">Transmembrane</keyword>
<evidence type="ECO:0000256" key="1">
    <source>
        <dbReference type="ARBA" id="ARBA00022553"/>
    </source>
</evidence>
<keyword evidence="5" id="KW-0175">Coiled coil</keyword>
<dbReference type="GO" id="GO:0000155">
    <property type="term" value="F:phosphorelay sensor kinase activity"/>
    <property type="evidence" value="ECO:0007669"/>
    <property type="project" value="InterPro"/>
</dbReference>
<dbReference type="InterPro" id="IPR016120">
    <property type="entry name" value="Sig_transdc_His_kin_SpoOB"/>
</dbReference>
<protein>
    <submittedName>
        <fullName evidence="8">Signal transduction histidine kinase regulating citrate/malate metabolism</fullName>
    </submittedName>
</protein>
<dbReference type="PROSITE" id="PS50109">
    <property type="entry name" value="HIS_KIN"/>
    <property type="match status" value="1"/>
</dbReference>
<dbReference type="InterPro" id="IPR005467">
    <property type="entry name" value="His_kinase_dom"/>
</dbReference>
<dbReference type="STRING" id="350688.Clos_0236"/>
<evidence type="ECO:0000313" key="9">
    <source>
        <dbReference type="Proteomes" id="UP000000269"/>
    </source>
</evidence>
<dbReference type="Proteomes" id="UP000000269">
    <property type="component" value="Chromosome"/>
</dbReference>
<dbReference type="Pfam" id="PF14689">
    <property type="entry name" value="SPOB_a"/>
    <property type="match status" value="1"/>
</dbReference>
<feature type="domain" description="Histidine kinase" evidence="7">
    <location>
        <begin position="187"/>
        <end position="297"/>
    </location>
</feature>
<dbReference type="GO" id="GO:0042802">
    <property type="term" value="F:identical protein binding"/>
    <property type="evidence" value="ECO:0007669"/>
    <property type="project" value="TreeGrafter"/>
</dbReference>
<dbReference type="SMART" id="SM00387">
    <property type="entry name" value="HATPase_c"/>
    <property type="match status" value="1"/>
</dbReference>
<gene>
    <name evidence="8" type="ordered locus">Clos_0236</name>
</gene>
<dbReference type="SUPFAM" id="SSF55874">
    <property type="entry name" value="ATPase domain of HSP90 chaperone/DNA topoisomerase II/histidine kinase"/>
    <property type="match status" value="1"/>
</dbReference>
<dbReference type="InterPro" id="IPR032834">
    <property type="entry name" value="NatK-like_C"/>
</dbReference>
<evidence type="ECO:0000259" key="7">
    <source>
        <dbReference type="PROSITE" id="PS50109"/>
    </source>
</evidence>
<keyword evidence="3 8" id="KW-0418">Kinase</keyword>
<dbReference type="InterPro" id="IPR039506">
    <property type="entry name" value="SPOB_a"/>
</dbReference>
<dbReference type="InterPro" id="IPR036890">
    <property type="entry name" value="HATPase_C_sf"/>
</dbReference>